<sequence>MIELQSLASSDFAKGLSTVNIDVSLKLDSMLCSYGVGESSTSGDNSSNSYGSSCASGSGTSSEIVPIKELRSRLWAFNLKHVGQTFVDANDFRLKVLQYSVETGVIDDCNIYVVAICCGRIESATFIFAIVIDSATFMLRSVVVIESATFMLQL</sequence>
<dbReference type="Proteomes" id="UP000631114">
    <property type="component" value="Unassembled WGS sequence"/>
</dbReference>
<protein>
    <submittedName>
        <fullName evidence="1">Uncharacterized protein</fullName>
    </submittedName>
</protein>
<organism evidence="1 2">
    <name type="scientific">Coptis chinensis</name>
    <dbReference type="NCBI Taxonomy" id="261450"/>
    <lineage>
        <taxon>Eukaryota</taxon>
        <taxon>Viridiplantae</taxon>
        <taxon>Streptophyta</taxon>
        <taxon>Embryophyta</taxon>
        <taxon>Tracheophyta</taxon>
        <taxon>Spermatophyta</taxon>
        <taxon>Magnoliopsida</taxon>
        <taxon>Ranunculales</taxon>
        <taxon>Ranunculaceae</taxon>
        <taxon>Coptidoideae</taxon>
        <taxon>Coptis</taxon>
    </lineage>
</organism>
<name>A0A835I3U3_9MAGN</name>
<dbReference type="AlphaFoldDB" id="A0A835I3U3"/>
<gene>
    <name evidence="1" type="ORF">IFM89_019664</name>
</gene>
<dbReference type="EMBL" id="JADFTS010000004">
    <property type="protein sequence ID" value="KAF9610024.1"/>
    <property type="molecule type" value="Genomic_DNA"/>
</dbReference>
<reference evidence="1 2" key="1">
    <citation type="submission" date="2020-10" db="EMBL/GenBank/DDBJ databases">
        <title>The Coptis chinensis genome and diversification of protoberbering-type alkaloids.</title>
        <authorList>
            <person name="Wang B."/>
            <person name="Shu S."/>
            <person name="Song C."/>
            <person name="Liu Y."/>
        </authorList>
    </citation>
    <scope>NUCLEOTIDE SEQUENCE [LARGE SCALE GENOMIC DNA]</scope>
    <source>
        <strain evidence="1">HL-2020</strain>
        <tissue evidence="1">Leaf</tissue>
    </source>
</reference>
<evidence type="ECO:0000313" key="2">
    <source>
        <dbReference type="Proteomes" id="UP000631114"/>
    </source>
</evidence>
<proteinExistence type="predicted"/>
<evidence type="ECO:0000313" key="1">
    <source>
        <dbReference type="EMBL" id="KAF9610024.1"/>
    </source>
</evidence>
<keyword evidence="2" id="KW-1185">Reference proteome</keyword>
<comment type="caution">
    <text evidence="1">The sequence shown here is derived from an EMBL/GenBank/DDBJ whole genome shotgun (WGS) entry which is preliminary data.</text>
</comment>
<accession>A0A835I3U3</accession>